<dbReference type="HAMAP" id="MF_00300">
    <property type="entry name" value="Chorismate_synth"/>
    <property type="match status" value="1"/>
</dbReference>
<keyword evidence="7" id="KW-0274">FAD</keyword>
<evidence type="ECO:0000256" key="6">
    <source>
        <dbReference type="ARBA" id="ARBA00023239"/>
    </source>
</evidence>
<dbReference type="InterPro" id="IPR000453">
    <property type="entry name" value="Chorismate_synth"/>
</dbReference>
<comment type="catalytic activity">
    <reaction evidence="7 8">
        <text>5-O-(1-carboxyvinyl)-3-phosphoshikimate = chorismate + phosphate</text>
        <dbReference type="Rhea" id="RHEA:21020"/>
        <dbReference type="ChEBI" id="CHEBI:29748"/>
        <dbReference type="ChEBI" id="CHEBI:43474"/>
        <dbReference type="ChEBI" id="CHEBI:57701"/>
        <dbReference type="EC" id="4.2.3.5"/>
    </reaction>
</comment>
<evidence type="ECO:0000313" key="10">
    <source>
        <dbReference type="Proteomes" id="UP001324634"/>
    </source>
</evidence>
<dbReference type="NCBIfam" id="TIGR00033">
    <property type="entry name" value="aroC"/>
    <property type="match status" value="1"/>
</dbReference>
<dbReference type="AlphaFoldDB" id="A0AAX4HS80"/>
<dbReference type="PROSITE" id="PS00788">
    <property type="entry name" value="CHORISMATE_SYNTHASE_2"/>
    <property type="match status" value="1"/>
</dbReference>
<comment type="similarity">
    <text evidence="2 7 8">Belongs to the chorismate synthase family.</text>
</comment>
<dbReference type="GO" id="GO:0008652">
    <property type="term" value="P:amino acid biosynthetic process"/>
    <property type="evidence" value="ECO:0007669"/>
    <property type="project" value="UniProtKB-KW"/>
</dbReference>
<dbReference type="EC" id="4.2.3.5" evidence="3 7"/>
<evidence type="ECO:0000256" key="1">
    <source>
        <dbReference type="ARBA" id="ARBA00005044"/>
    </source>
</evidence>
<accession>A0AAX4HS80</accession>
<comment type="caution">
    <text evidence="7">Lacks conserved residue(s) required for the propagation of feature annotation.</text>
</comment>
<feature type="binding site" evidence="7">
    <location>
        <begin position="125"/>
        <end position="127"/>
    </location>
    <ligand>
        <name>FMN</name>
        <dbReference type="ChEBI" id="CHEBI:58210"/>
    </ligand>
</feature>
<keyword evidence="7" id="KW-0288">FMN</keyword>
<dbReference type="InterPro" id="IPR020541">
    <property type="entry name" value="Chorismate_synthase_CS"/>
</dbReference>
<sequence>MSGNSFGQLFRVTTFGESHGEALGVIIDGMPAGLTVNLDDLKKELLRRAPGQHAVHTSRKEDDVPEILSGVFEGKTLGTPITVIVRNTNQRSADYEPLKDSYRPGHADKTTMMKYGYRDHRGGGRASGRETLARVIGGYFAGLILPKASFYAYIEQVGQFKLSSKPADHSVSRGEINIPEKKMSDEVIAFLSECKTKGESAGGIVALSIQGSPTGLGEPVFDKLKADFAKAMLSLPACIGMSVGDGFELALKPGSEISKDSKNFAGMEGGISNGEEIVLKLAFKAPSTIGDKAKAGRHDPCILPRVVPVVEAMAKIVMADHYLRQAAYSSFLP</sequence>
<dbReference type="Pfam" id="PF01264">
    <property type="entry name" value="Chorismate_synt"/>
    <property type="match status" value="1"/>
</dbReference>
<dbReference type="CDD" id="cd07304">
    <property type="entry name" value="Chorismate_synthase"/>
    <property type="match status" value="1"/>
</dbReference>
<dbReference type="GO" id="GO:0004107">
    <property type="term" value="F:chorismate synthase activity"/>
    <property type="evidence" value="ECO:0007669"/>
    <property type="project" value="UniProtKB-UniRule"/>
</dbReference>
<reference evidence="9 10" key="1">
    <citation type="submission" date="2023-11" db="EMBL/GenBank/DDBJ databases">
        <title>Peredibacter starrii A3.12.</title>
        <authorList>
            <person name="Mitchell R.J."/>
        </authorList>
    </citation>
    <scope>NUCLEOTIDE SEQUENCE [LARGE SCALE GENOMIC DNA]</scope>
    <source>
        <strain evidence="9 10">A3.12</strain>
    </source>
</reference>
<evidence type="ECO:0000256" key="4">
    <source>
        <dbReference type="ARBA" id="ARBA00022605"/>
    </source>
</evidence>
<feature type="binding site" evidence="7">
    <location>
        <position position="269"/>
    </location>
    <ligand>
        <name>FMN</name>
        <dbReference type="ChEBI" id="CHEBI:58210"/>
    </ligand>
</feature>
<dbReference type="PIRSF" id="PIRSF001456">
    <property type="entry name" value="Chorismate_synth"/>
    <property type="match status" value="1"/>
</dbReference>
<comment type="cofactor">
    <cofactor evidence="7 8">
        <name>FMNH2</name>
        <dbReference type="ChEBI" id="CHEBI:57618"/>
    </cofactor>
    <text evidence="7 8">Reduced FMN (FMNH(2)).</text>
</comment>
<dbReference type="Gene3D" id="3.60.150.10">
    <property type="entry name" value="Chorismate synthase AroC"/>
    <property type="match status" value="1"/>
</dbReference>
<dbReference type="KEGG" id="psti:SOO65_04920"/>
<comment type="pathway">
    <text evidence="1 7 8">Metabolic intermediate biosynthesis; chorismate biosynthesis; chorismate from D-erythrose 4-phosphate and phosphoenolpyruvate: step 7/7.</text>
</comment>
<dbReference type="SUPFAM" id="SSF103263">
    <property type="entry name" value="Chorismate synthase, AroC"/>
    <property type="match status" value="1"/>
</dbReference>
<feature type="binding site" evidence="7">
    <location>
        <begin position="284"/>
        <end position="288"/>
    </location>
    <ligand>
        <name>FMN</name>
        <dbReference type="ChEBI" id="CHEBI:58210"/>
    </ligand>
</feature>
<evidence type="ECO:0000256" key="7">
    <source>
        <dbReference type="HAMAP-Rule" id="MF_00300"/>
    </source>
</evidence>
<dbReference type="GO" id="GO:0009073">
    <property type="term" value="P:aromatic amino acid family biosynthetic process"/>
    <property type="evidence" value="ECO:0007669"/>
    <property type="project" value="UniProtKB-KW"/>
</dbReference>
<keyword evidence="5 7" id="KW-0057">Aromatic amino acid biosynthesis</keyword>
<organism evidence="9 10">
    <name type="scientific">Peredibacter starrii</name>
    <dbReference type="NCBI Taxonomy" id="28202"/>
    <lineage>
        <taxon>Bacteria</taxon>
        <taxon>Pseudomonadati</taxon>
        <taxon>Bdellovibrionota</taxon>
        <taxon>Bacteriovoracia</taxon>
        <taxon>Bacteriovoracales</taxon>
        <taxon>Bacteriovoracaceae</taxon>
        <taxon>Peredibacter</taxon>
    </lineage>
</organism>
<name>A0AAX4HS80_9BACT</name>
<protein>
    <recommendedName>
        <fullName evidence="3 7">Chorismate synthase</fullName>
        <shortName evidence="7">CS</shortName>
        <ecNumber evidence="3 7">4.2.3.5</ecNumber>
    </recommendedName>
    <alternativeName>
        <fullName evidence="7">5-enolpyruvylshikimate-3-phosphate phospholyase</fullName>
    </alternativeName>
</protein>
<feature type="binding site" evidence="7">
    <location>
        <position position="297"/>
    </location>
    <ligand>
        <name>FMN</name>
        <dbReference type="ChEBI" id="CHEBI:58210"/>
    </ligand>
</feature>
<evidence type="ECO:0000256" key="2">
    <source>
        <dbReference type="ARBA" id="ARBA00008014"/>
    </source>
</evidence>
<evidence type="ECO:0000256" key="3">
    <source>
        <dbReference type="ARBA" id="ARBA00013036"/>
    </source>
</evidence>
<dbReference type="PROSITE" id="PS00787">
    <property type="entry name" value="CHORISMATE_SYNTHASE_1"/>
    <property type="match status" value="1"/>
</dbReference>
<feature type="binding site" evidence="7">
    <location>
        <position position="48"/>
    </location>
    <ligand>
        <name>NADP(+)</name>
        <dbReference type="ChEBI" id="CHEBI:58349"/>
    </ligand>
</feature>
<dbReference type="GO" id="GO:0005829">
    <property type="term" value="C:cytosol"/>
    <property type="evidence" value="ECO:0007669"/>
    <property type="project" value="TreeGrafter"/>
</dbReference>
<keyword evidence="7" id="KW-0285">Flavoprotein</keyword>
<dbReference type="RefSeq" id="WP_321397862.1">
    <property type="nucleotide sequence ID" value="NZ_CP139487.1"/>
</dbReference>
<evidence type="ECO:0000256" key="8">
    <source>
        <dbReference type="RuleBase" id="RU000605"/>
    </source>
</evidence>
<dbReference type="NCBIfam" id="NF003793">
    <property type="entry name" value="PRK05382.1"/>
    <property type="match status" value="1"/>
</dbReference>
<evidence type="ECO:0000256" key="5">
    <source>
        <dbReference type="ARBA" id="ARBA00023141"/>
    </source>
</evidence>
<keyword evidence="4 7" id="KW-0028">Amino-acid biosynthesis</keyword>
<dbReference type="EMBL" id="CP139487">
    <property type="protein sequence ID" value="WPU66082.1"/>
    <property type="molecule type" value="Genomic_DNA"/>
</dbReference>
<dbReference type="GO" id="GO:0010181">
    <property type="term" value="F:FMN binding"/>
    <property type="evidence" value="ECO:0007669"/>
    <property type="project" value="TreeGrafter"/>
</dbReference>
<dbReference type="PANTHER" id="PTHR21085">
    <property type="entry name" value="CHORISMATE SYNTHASE"/>
    <property type="match status" value="1"/>
</dbReference>
<dbReference type="Proteomes" id="UP001324634">
    <property type="component" value="Chromosome"/>
</dbReference>
<keyword evidence="10" id="KW-1185">Reference proteome</keyword>
<dbReference type="InterPro" id="IPR035904">
    <property type="entry name" value="Chorismate_synth_AroC_sf"/>
</dbReference>
<evidence type="ECO:0000313" key="9">
    <source>
        <dbReference type="EMBL" id="WPU66082.1"/>
    </source>
</evidence>
<comment type="subunit">
    <text evidence="7">Homotetramer.</text>
</comment>
<dbReference type="GO" id="GO:0009423">
    <property type="term" value="P:chorismate biosynthetic process"/>
    <property type="evidence" value="ECO:0007669"/>
    <property type="project" value="UniProtKB-UniRule"/>
</dbReference>
<keyword evidence="7" id="KW-0521">NADP</keyword>
<dbReference type="PROSITE" id="PS00789">
    <property type="entry name" value="CHORISMATE_SYNTHASE_3"/>
    <property type="match status" value="1"/>
</dbReference>
<gene>
    <name evidence="7 9" type="primary">aroC</name>
    <name evidence="9" type="ORF">SOO65_04920</name>
</gene>
<dbReference type="PANTHER" id="PTHR21085:SF0">
    <property type="entry name" value="CHORISMATE SYNTHASE"/>
    <property type="match status" value="1"/>
</dbReference>
<keyword evidence="6 7" id="KW-0456">Lyase</keyword>
<comment type="function">
    <text evidence="7">Catalyzes the anti-1,4-elimination of the C-3 phosphate and the C-6 proR hydrogen from 5-enolpyruvylshikimate-3-phosphate (EPSP) to yield chorismate, which is the branch point compound that serves as the starting substrate for the three terminal pathways of aromatic amino acid biosynthesis. This reaction introduces a second double bond into the aromatic ring system.</text>
</comment>
<proteinExistence type="inferred from homology"/>